<protein>
    <submittedName>
        <fullName evidence="4">Acyl-CoA dehydrogenase</fullName>
    </submittedName>
</protein>
<proteinExistence type="predicted"/>
<evidence type="ECO:0000256" key="1">
    <source>
        <dbReference type="ARBA" id="ARBA00023002"/>
    </source>
</evidence>
<keyword evidence="5" id="KW-1185">Reference proteome</keyword>
<gene>
    <name evidence="4" type="ORF">D6T64_07295</name>
</gene>
<keyword evidence="1" id="KW-0560">Oxidoreductase</keyword>
<dbReference type="RefSeq" id="WP_119973708.1">
    <property type="nucleotide sequence ID" value="NZ_JBHSQA010000001.1"/>
</dbReference>
<dbReference type="InterPro" id="IPR046373">
    <property type="entry name" value="Acyl-CoA_Oxase/DH_mid-dom_sf"/>
</dbReference>
<dbReference type="SUPFAM" id="SSF47203">
    <property type="entry name" value="Acyl-CoA dehydrogenase C-terminal domain-like"/>
    <property type="match status" value="1"/>
</dbReference>
<organism evidence="4 5">
    <name type="scientific">Cryobacterium melibiosiphilum</name>
    <dbReference type="NCBI Taxonomy" id="995039"/>
    <lineage>
        <taxon>Bacteria</taxon>
        <taxon>Bacillati</taxon>
        <taxon>Actinomycetota</taxon>
        <taxon>Actinomycetes</taxon>
        <taxon>Micrococcales</taxon>
        <taxon>Microbacteriaceae</taxon>
        <taxon>Cryobacterium</taxon>
    </lineage>
</organism>
<evidence type="ECO:0000313" key="4">
    <source>
        <dbReference type="EMBL" id="RJT89371.1"/>
    </source>
</evidence>
<dbReference type="AlphaFoldDB" id="A0A3A5MKB7"/>
<dbReference type="InterPro" id="IPR036250">
    <property type="entry name" value="AcylCo_DH-like_C"/>
</dbReference>
<feature type="domain" description="Acyl-CoA dehydrogenase C-terminal" evidence="3">
    <location>
        <begin position="242"/>
        <end position="370"/>
    </location>
</feature>
<comment type="caution">
    <text evidence="4">The sequence shown here is derived from an EMBL/GenBank/DDBJ whole genome shotgun (WGS) entry which is preliminary data.</text>
</comment>
<dbReference type="InterPro" id="IPR013107">
    <property type="entry name" value="Acyl-CoA_DH_C"/>
</dbReference>
<evidence type="ECO:0000259" key="2">
    <source>
        <dbReference type="Pfam" id="PF02771"/>
    </source>
</evidence>
<name>A0A3A5MKB7_9MICO</name>
<dbReference type="PANTHER" id="PTHR43884:SF25">
    <property type="entry name" value="ACYL-COA DEHYDROGENASE YDBM-RELATED"/>
    <property type="match status" value="1"/>
</dbReference>
<evidence type="ECO:0000259" key="3">
    <source>
        <dbReference type="Pfam" id="PF08028"/>
    </source>
</evidence>
<dbReference type="PIRSF" id="PIRSF016578">
    <property type="entry name" value="HsaA"/>
    <property type="match status" value="1"/>
</dbReference>
<dbReference type="Gene3D" id="1.10.540.10">
    <property type="entry name" value="Acyl-CoA dehydrogenase/oxidase, N-terminal domain"/>
    <property type="match status" value="1"/>
</dbReference>
<dbReference type="OrthoDB" id="3404950at2"/>
<dbReference type="Gene3D" id="2.40.110.10">
    <property type="entry name" value="Butyryl-CoA Dehydrogenase, subunit A, domain 2"/>
    <property type="match status" value="1"/>
</dbReference>
<sequence length="400" mass="43296">MPRDIAGPLDTALLERIRSRASGHDHGNTFFHEDLAELTACGYLRALVPTEFGGLGLSLAQTTRLQTRLAAHAPATALAINMHLVWTGVAKALHERGDDSLDFLLREAGQGEIFAFGVSEPGNDLVLFDSVTDARPDPAGGFRFTGTKVFTSLSPAWTRLGTFGRDDSVPGDPRMVWAFLDRATPGIRQKDDWDTLGMRASQSQSTVLEGALAPEDRVVRRLPVGPNNDPLIFAIFANFEILLASVYAGIGQRAVELAVDSATRRTSRKNDGRRHAQDPIVRWRVADAAIAMDGLYPQIDALARDIDAQVDRDSFRDIQWYALLSGLKFRATETAKAVVDQAVRVTGGSAYAAGSEIGRLYRDVLAGLFHPSDADSAHSTVATAWLGPLAVPATPPNTER</sequence>
<dbReference type="PANTHER" id="PTHR43884">
    <property type="entry name" value="ACYL-COA DEHYDROGENASE"/>
    <property type="match status" value="1"/>
</dbReference>
<dbReference type="InterPro" id="IPR009100">
    <property type="entry name" value="AcylCoA_DH/oxidase_NM_dom_sf"/>
</dbReference>
<dbReference type="EMBL" id="QZVS01000074">
    <property type="protein sequence ID" value="RJT89371.1"/>
    <property type="molecule type" value="Genomic_DNA"/>
</dbReference>
<dbReference type="Pfam" id="PF02771">
    <property type="entry name" value="Acyl-CoA_dh_N"/>
    <property type="match status" value="1"/>
</dbReference>
<dbReference type="GO" id="GO:0050660">
    <property type="term" value="F:flavin adenine dinucleotide binding"/>
    <property type="evidence" value="ECO:0007669"/>
    <property type="project" value="InterPro"/>
</dbReference>
<dbReference type="GO" id="GO:0003995">
    <property type="term" value="F:acyl-CoA dehydrogenase activity"/>
    <property type="evidence" value="ECO:0007669"/>
    <property type="project" value="TreeGrafter"/>
</dbReference>
<evidence type="ECO:0000313" key="5">
    <source>
        <dbReference type="Proteomes" id="UP000272015"/>
    </source>
</evidence>
<feature type="domain" description="Acyl-CoA dehydrogenase/oxidase N-terminal" evidence="2">
    <location>
        <begin position="15"/>
        <end position="85"/>
    </location>
</feature>
<dbReference type="SUPFAM" id="SSF56645">
    <property type="entry name" value="Acyl-CoA dehydrogenase NM domain-like"/>
    <property type="match status" value="1"/>
</dbReference>
<dbReference type="Proteomes" id="UP000272015">
    <property type="component" value="Unassembled WGS sequence"/>
</dbReference>
<dbReference type="InterPro" id="IPR037069">
    <property type="entry name" value="AcylCoA_DH/ox_N_sf"/>
</dbReference>
<reference evidence="4 5" key="1">
    <citation type="submission" date="2018-09" db="EMBL/GenBank/DDBJ databases">
        <title>Novel species of Cryobacterium.</title>
        <authorList>
            <person name="Liu Q."/>
            <person name="Xin Y.-H."/>
        </authorList>
    </citation>
    <scope>NUCLEOTIDE SEQUENCE [LARGE SCALE GENOMIC DNA]</scope>
    <source>
        <strain evidence="4 5">Hh39</strain>
    </source>
</reference>
<dbReference type="Gene3D" id="1.20.140.10">
    <property type="entry name" value="Butyryl-CoA Dehydrogenase, subunit A, domain 3"/>
    <property type="match status" value="1"/>
</dbReference>
<dbReference type="Pfam" id="PF08028">
    <property type="entry name" value="Acyl-CoA_dh_2"/>
    <property type="match status" value="1"/>
</dbReference>
<accession>A0A3A5MKB7</accession>
<dbReference type="InterPro" id="IPR013786">
    <property type="entry name" value="AcylCoA_DH/ox_N"/>
</dbReference>